<dbReference type="InterPro" id="IPR009057">
    <property type="entry name" value="Homeodomain-like_sf"/>
</dbReference>
<dbReference type="GO" id="GO:0004803">
    <property type="term" value="F:transposase activity"/>
    <property type="evidence" value="ECO:0007669"/>
    <property type="project" value="InterPro"/>
</dbReference>
<sequence>MKKVHFTETQIVNILKLTDSGMKVDDIRRQNGISNAIYYNWKSKYGGMEPNDVKRLKELEEENTKLKKMFAEVSLENHAMKAPFAKKGW</sequence>
<dbReference type="AlphaFoldDB" id="W1J3F6"/>
<dbReference type="PANTHER" id="PTHR33609:SF5">
    <property type="entry name" value="LOW CALCIUM RESPONSE LOCUS PROTEIN S"/>
    <property type="match status" value="1"/>
</dbReference>
<dbReference type="PANTHER" id="PTHR33609">
    <property type="entry name" value="LOW CALCIUM RESPONSE LOCUS PROTEIN S"/>
    <property type="match status" value="1"/>
</dbReference>
<dbReference type="STRING" id="1427518.XSR1_50010"/>
<organism evidence="2 3">
    <name type="scientific">Xenorhabdus szentirmaii DSM 16338</name>
    <dbReference type="NCBI Taxonomy" id="1427518"/>
    <lineage>
        <taxon>Bacteria</taxon>
        <taxon>Pseudomonadati</taxon>
        <taxon>Pseudomonadota</taxon>
        <taxon>Gammaproteobacteria</taxon>
        <taxon>Enterobacterales</taxon>
        <taxon>Morganellaceae</taxon>
        <taxon>Xenorhabdus</taxon>
    </lineage>
</organism>
<comment type="caution">
    <text evidence="2">The sequence shown here is derived from an EMBL/GenBank/DDBJ whole genome shotgun (WGS) entry which is preliminary data.</text>
</comment>
<dbReference type="GO" id="GO:0006313">
    <property type="term" value="P:DNA transposition"/>
    <property type="evidence" value="ECO:0007669"/>
    <property type="project" value="InterPro"/>
</dbReference>
<dbReference type="EMBL" id="CBXF010000110">
    <property type="protein sequence ID" value="CDL84593.1"/>
    <property type="molecule type" value="Genomic_DNA"/>
</dbReference>
<name>W1J3F6_9GAMM</name>
<protein>
    <submittedName>
        <fullName evidence="2">Low calcium response locus protein S</fullName>
    </submittedName>
</protein>
<gene>
    <name evidence="2" type="primary">lcrS</name>
    <name evidence="2" type="ORF">XSR1_50010</name>
</gene>
<dbReference type="SUPFAM" id="SSF46689">
    <property type="entry name" value="Homeodomain-like"/>
    <property type="match status" value="1"/>
</dbReference>
<evidence type="ECO:0000313" key="3">
    <source>
        <dbReference type="Proteomes" id="UP000019202"/>
    </source>
</evidence>
<reference evidence="2" key="1">
    <citation type="submission" date="2013-11" db="EMBL/GenBank/DDBJ databases">
        <title>Draft genome sequence and annotation of the entomopathogenic bacteria, Xenorhabdus cabanillasi strain JM26 and Xenorhabdus szentirmai strain DSM 16338.</title>
        <authorList>
            <person name="Gualtieri M."/>
            <person name="Ogier J.C."/>
            <person name="Pages S."/>
            <person name="Givaudan A."/>
            <person name="Gaudriault S."/>
        </authorList>
    </citation>
    <scope>NUCLEOTIDE SEQUENCE [LARGE SCALE GENOMIC DNA]</scope>
    <source>
        <strain evidence="2">DSM 16338</strain>
    </source>
</reference>
<dbReference type="Pfam" id="PF01527">
    <property type="entry name" value="HTH_Tnp_1"/>
    <property type="match status" value="1"/>
</dbReference>
<evidence type="ECO:0000313" key="2">
    <source>
        <dbReference type="EMBL" id="CDL84593.1"/>
    </source>
</evidence>
<evidence type="ECO:0000256" key="1">
    <source>
        <dbReference type="ARBA" id="ARBA00009964"/>
    </source>
</evidence>
<keyword evidence="3" id="KW-1185">Reference proteome</keyword>
<proteinExistence type="inferred from homology"/>
<dbReference type="InterPro" id="IPR052546">
    <property type="entry name" value="Transposase_8_domain"/>
</dbReference>
<accession>W1J3F6</accession>
<dbReference type="InterPro" id="IPR002514">
    <property type="entry name" value="Transposase_8"/>
</dbReference>
<dbReference type="Proteomes" id="UP000019202">
    <property type="component" value="Unassembled WGS sequence"/>
</dbReference>
<dbReference type="GO" id="GO:0003677">
    <property type="term" value="F:DNA binding"/>
    <property type="evidence" value="ECO:0007669"/>
    <property type="project" value="InterPro"/>
</dbReference>
<comment type="similarity">
    <text evidence="1">Belongs to the transposase 8 family.</text>
</comment>